<evidence type="ECO:0000313" key="2">
    <source>
        <dbReference type="EMBL" id="MBD8023689.1"/>
    </source>
</evidence>
<feature type="region of interest" description="Disordered" evidence="1">
    <location>
        <begin position="1"/>
        <end position="115"/>
    </location>
</feature>
<proteinExistence type="predicted"/>
<evidence type="ECO:0000256" key="1">
    <source>
        <dbReference type="SAM" id="MobiDB-lite"/>
    </source>
</evidence>
<name>A0ABR8X2Y2_9MICO</name>
<protein>
    <submittedName>
        <fullName evidence="2">Sugar ABC transporter ATPase</fullName>
    </submittedName>
</protein>
<accession>A0ABR8X2Y2</accession>
<dbReference type="Proteomes" id="UP000602532">
    <property type="component" value="Unassembled WGS sequence"/>
</dbReference>
<keyword evidence="3" id="KW-1185">Reference proteome</keyword>
<dbReference type="RefSeq" id="WP_191766013.1">
    <property type="nucleotide sequence ID" value="NZ_JACSPM010000002.1"/>
</dbReference>
<dbReference type="EMBL" id="JACSPM010000002">
    <property type="protein sequence ID" value="MBD8023689.1"/>
    <property type="molecule type" value="Genomic_DNA"/>
</dbReference>
<reference evidence="2 3" key="1">
    <citation type="submission" date="2020-08" db="EMBL/GenBank/DDBJ databases">
        <title>A Genomic Blueprint of the Chicken Gut Microbiome.</title>
        <authorList>
            <person name="Gilroy R."/>
            <person name="Ravi A."/>
            <person name="Getino M."/>
            <person name="Pursley I."/>
            <person name="Horton D.L."/>
            <person name="Alikhan N.-F."/>
            <person name="Baker D."/>
            <person name="Gharbi K."/>
            <person name="Hall N."/>
            <person name="Watson M."/>
            <person name="Adriaenssens E.M."/>
            <person name="Foster-Nyarko E."/>
            <person name="Jarju S."/>
            <person name="Secka A."/>
            <person name="Antonio M."/>
            <person name="Oren A."/>
            <person name="Chaudhuri R."/>
            <person name="La Ragione R.M."/>
            <person name="Hildebrand F."/>
            <person name="Pallen M.J."/>
        </authorList>
    </citation>
    <scope>NUCLEOTIDE SEQUENCE [LARGE SCALE GENOMIC DNA]</scope>
    <source>
        <strain evidence="2 3">Sa1CUA4</strain>
    </source>
</reference>
<gene>
    <name evidence="2" type="ORF">H9622_08810</name>
</gene>
<comment type="caution">
    <text evidence="2">The sequence shown here is derived from an EMBL/GenBank/DDBJ whole genome shotgun (WGS) entry which is preliminary data.</text>
</comment>
<evidence type="ECO:0000313" key="3">
    <source>
        <dbReference type="Proteomes" id="UP000602532"/>
    </source>
</evidence>
<organism evidence="2 3">
    <name type="scientific">Microbacterium gallinarum</name>
    <dbReference type="NCBI Taxonomy" id="2762209"/>
    <lineage>
        <taxon>Bacteria</taxon>
        <taxon>Bacillati</taxon>
        <taxon>Actinomycetota</taxon>
        <taxon>Actinomycetes</taxon>
        <taxon>Micrococcales</taxon>
        <taxon>Microbacteriaceae</taxon>
        <taxon>Microbacterium</taxon>
    </lineage>
</organism>
<sequence>MSDSNPVDDTAPAGGDQPAVQPLRDGYASVEADPQQDPAQAEWDRTTALDAGAAPEELDGDTATGADPAMIPDERDEIPAEDLPGRGVQPETQGLAPVDAELGDEGQGDLAPEDL</sequence>
<feature type="compositionally biased region" description="Acidic residues" evidence="1">
    <location>
        <begin position="101"/>
        <end position="115"/>
    </location>
</feature>